<dbReference type="PROSITE" id="PS51257">
    <property type="entry name" value="PROKAR_LIPOPROTEIN"/>
    <property type="match status" value="1"/>
</dbReference>
<evidence type="ECO:0000256" key="2">
    <source>
        <dbReference type="ARBA" id="ARBA00006275"/>
    </source>
</evidence>
<reference evidence="9 10" key="1">
    <citation type="journal article" date="2014" name="Int. J. Syst. Evol. Microbiol.">
        <title>Complete genome sequence of Corynebacterium casei LMG S-19264T (=DSM 44701T), isolated from a smear-ripened cheese.</title>
        <authorList>
            <consortium name="US DOE Joint Genome Institute (JGI-PGF)"/>
            <person name="Walter F."/>
            <person name="Albersmeier A."/>
            <person name="Kalinowski J."/>
            <person name="Ruckert C."/>
        </authorList>
    </citation>
    <scope>NUCLEOTIDE SEQUENCE [LARGE SCALE GENOMIC DNA]</scope>
    <source>
        <strain evidence="9 10">KCTC 12866</strain>
    </source>
</reference>
<dbReference type="GO" id="GO:0009279">
    <property type="term" value="C:cell outer membrane"/>
    <property type="evidence" value="ECO:0007669"/>
    <property type="project" value="UniProtKB-SubCell"/>
</dbReference>
<evidence type="ECO:0000256" key="6">
    <source>
        <dbReference type="SAM" id="SignalP"/>
    </source>
</evidence>
<dbReference type="SUPFAM" id="SSF48452">
    <property type="entry name" value="TPR-like"/>
    <property type="match status" value="1"/>
</dbReference>
<dbReference type="Proteomes" id="UP000598271">
    <property type="component" value="Unassembled WGS sequence"/>
</dbReference>
<evidence type="ECO:0000313" key="10">
    <source>
        <dbReference type="Proteomes" id="UP000598271"/>
    </source>
</evidence>
<evidence type="ECO:0000256" key="3">
    <source>
        <dbReference type="ARBA" id="ARBA00022729"/>
    </source>
</evidence>
<comment type="similarity">
    <text evidence="2">Belongs to the SusD family.</text>
</comment>
<name>A0A8J3DA11_9BACT</name>
<organism evidence="9 10">
    <name type="scientific">Persicitalea jodogahamensis</name>
    <dbReference type="NCBI Taxonomy" id="402147"/>
    <lineage>
        <taxon>Bacteria</taxon>
        <taxon>Pseudomonadati</taxon>
        <taxon>Bacteroidota</taxon>
        <taxon>Cytophagia</taxon>
        <taxon>Cytophagales</taxon>
        <taxon>Spirosomataceae</taxon>
        <taxon>Persicitalea</taxon>
    </lineage>
</organism>
<evidence type="ECO:0000259" key="7">
    <source>
        <dbReference type="Pfam" id="PF07980"/>
    </source>
</evidence>
<dbReference type="Gene3D" id="1.25.40.390">
    <property type="match status" value="1"/>
</dbReference>
<comment type="caution">
    <text evidence="9">The sequence shown here is derived from an EMBL/GenBank/DDBJ whole genome shotgun (WGS) entry which is preliminary data.</text>
</comment>
<dbReference type="RefSeq" id="WP_189565409.1">
    <property type="nucleotide sequence ID" value="NZ_BMXF01000003.1"/>
</dbReference>
<keyword evidence="5" id="KW-0998">Cell outer membrane</keyword>
<feature type="signal peptide" evidence="6">
    <location>
        <begin position="1"/>
        <end position="20"/>
    </location>
</feature>
<dbReference type="CDD" id="cd08977">
    <property type="entry name" value="SusD"/>
    <property type="match status" value="1"/>
</dbReference>
<evidence type="ECO:0000256" key="1">
    <source>
        <dbReference type="ARBA" id="ARBA00004442"/>
    </source>
</evidence>
<protein>
    <recommendedName>
        <fullName evidence="11">RagB/SusD family nutrient uptake outer membrane protein</fullName>
    </recommendedName>
</protein>
<evidence type="ECO:0000256" key="4">
    <source>
        <dbReference type="ARBA" id="ARBA00023136"/>
    </source>
</evidence>
<dbReference type="InterPro" id="IPR033985">
    <property type="entry name" value="SusD-like_N"/>
</dbReference>
<proteinExistence type="inferred from homology"/>
<feature type="domain" description="SusD-like N-terminal" evidence="8">
    <location>
        <begin position="74"/>
        <end position="219"/>
    </location>
</feature>
<feature type="domain" description="RagB/SusD" evidence="7">
    <location>
        <begin position="330"/>
        <end position="423"/>
    </location>
</feature>
<feature type="chain" id="PRO_5035259434" description="RagB/SusD family nutrient uptake outer membrane protein" evidence="6">
    <location>
        <begin position="21"/>
        <end position="610"/>
    </location>
</feature>
<comment type="subcellular location">
    <subcellularLocation>
        <location evidence="1">Cell outer membrane</location>
    </subcellularLocation>
</comment>
<dbReference type="Pfam" id="PF07980">
    <property type="entry name" value="SusD_RagB"/>
    <property type="match status" value="2"/>
</dbReference>
<sequence length="610" mass="67606">MKTIRNILALGFLLSLSACEEFLVTEPTDFLSPSNYYRTEQQLEFARAGVYSALGENPLYGHQAHYLYAWDADMAYMNRFTLTTGPWNYFYSPADRYNDSFWSTLYSGINRANVVIANVDNNPEIDQKKRDVIRGESLFLRGFYYFMLVRYYGGVPMRTEPTLSVEDVDIPNSSVKEVYDQIVADMTQAEPLVPDINAIGFGGAISKSAVRGLLARVNLTMAGEPLKDQSRYAEAKKWAKKVIDEGGHALNPSYSQIFKNLAGDKYDIKENIWEVEFWGNLLDQYSEATGLGYINGPRSVASSATGRADAYMSITAKFYDVYEPGDLRKWFNIAHFTYNNSQINGEKTFTGLPTTQEDKYKLLPAKWRREYETLLPKGLRTPINFPILRYSDVLLMYAEAENAINGPTAEVVEIVNRVRRRAWSKGVNKVEVINGGSGYSTAPTVAFSGGGGSGAKATATINSAGQVTGINLIRDPEGISYFAEGVYTSAPQVVLSGGGGTGATATSQINNPSDADLKSAQTATKESMLAVIQNERLRELSQEGQRKADLVRWGIFLKTMEEVGKAAQRDIPESPAVKYFTNVSQKDLLSPIPTSEITVNQAIKQNPGWD</sequence>
<evidence type="ECO:0000259" key="8">
    <source>
        <dbReference type="Pfam" id="PF14322"/>
    </source>
</evidence>
<evidence type="ECO:0008006" key="11">
    <source>
        <dbReference type="Google" id="ProtNLM"/>
    </source>
</evidence>
<accession>A0A8J3DA11</accession>
<keyword evidence="4" id="KW-0472">Membrane</keyword>
<evidence type="ECO:0000256" key="5">
    <source>
        <dbReference type="ARBA" id="ARBA00023237"/>
    </source>
</evidence>
<keyword evidence="10" id="KW-1185">Reference proteome</keyword>
<dbReference type="InterPro" id="IPR012944">
    <property type="entry name" value="SusD_RagB_dom"/>
</dbReference>
<keyword evidence="3 6" id="KW-0732">Signal</keyword>
<gene>
    <name evidence="9" type="ORF">GCM10007390_30560</name>
</gene>
<dbReference type="Pfam" id="PF14322">
    <property type="entry name" value="SusD-like_3"/>
    <property type="match status" value="1"/>
</dbReference>
<evidence type="ECO:0000313" key="9">
    <source>
        <dbReference type="EMBL" id="GHB74795.1"/>
    </source>
</evidence>
<feature type="domain" description="RagB/SusD" evidence="7">
    <location>
        <begin position="518"/>
        <end position="609"/>
    </location>
</feature>
<dbReference type="EMBL" id="BMXF01000003">
    <property type="protein sequence ID" value="GHB74795.1"/>
    <property type="molecule type" value="Genomic_DNA"/>
</dbReference>
<dbReference type="InterPro" id="IPR011990">
    <property type="entry name" value="TPR-like_helical_dom_sf"/>
</dbReference>
<dbReference type="AlphaFoldDB" id="A0A8J3DA11"/>